<evidence type="ECO:0000256" key="2">
    <source>
        <dbReference type="ARBA" id="ARBA00023287"/>
    </source>
</evidence>
<dbReference type="RefSeq" id="WP_121205750.1">
    <property type="nucleotide sequence ID" value="NZ_RBZP01000021.1"/>
</dbReference>
<gene>
    <name evidence="4" type="ORF">D8M06_16835</name>
</gene>
<dbReference type="GO" id="GO:0030420">
    <property type="term" value="P:establishment of competence for transformation"/>
    <property type="evidence" value="ECO:0007669"/>
    <property type="project" value="UniProtKB-KW"/>
</dbReference>
<keyword evidence="2" id="KW-0178">Competence</keyword>
<sequence>MKFRQFFNEKGMTLVELLGALGLFTVVIALSSTVIFQILGSEEQSHDKISLTTEANITINELRNQFEKDYEKLCIKDKKYEYSFDEDEVTNATVDGNCLEVEPDSSISFKLIASNEDNQRLEIKTSFEKNNSKTLRLELLNKDKPPKDFIEGEDIYKCTFDSDTKFDSFIDIKANGKSANAKCGSTYEFKKNVAFLDGFHIKNWNKLIVAENMYVIGTFDVDNKSEIHVTGNLYIESEENVKKNANINVEGTICRVLDVNEIDECEEEIKW</sequence>
<dbReference type="Proteomes" id="UP000269301">
    <property type="component" value="Unassembled WGS sequence"/>
</dbReference>
<accession>A0A494ZXS3</accession>
<feature type="transmembrane region" description="Helical" evidence="3">
    <location>
        <begin position="12"/>
        <end position="39"/>
    </location>
</feature>
<keyword evidence="3" id="KW-0812">Transmembrane</keyword>
<name>A0A494ZXS3_9BACI</name>
<dbReference type="OrthoDB" id="2968414at2"/>
<evidence type="ECO:0000256" key="1">
    <source>
        <dbReference type="ARBA" id="ARBA00004241"/>
    </source>
</evidence>
<evidence type="ECO:0000313" key="5">
    <source>
        <dbReference type="Proteomes" id="UP000269301"/>
    </source>
</evidence>
<evidence type="ECO:0008006" key="6">
    <source>
        <dbReference type="Google" id="ProtNLM"/>
    </source>
</evidence>
<evidence type="ECO:0000313" key="4">
    <source>
        <dbReference type="EMBL" id="RKQ29883.1"/>
    </source>
</evidence>
<evidence type="ECO:0000256" key="3">
    <source>
        <dbReference type="SAM" id="Phobius"/>
    </source>
</evidence>
<dbReference type="InterPro" id="IPR012902">
    <property type="entry name" value="N_methyl_site"/>
</dbReference>
<dbReference type="EMBL" id="RBZP01000021">
    <property type="protein sequence ID" value="RKQ29883.1"/>
    <property type="molecule type" value="Genomic_DNA"/>
</dbReference>
<comment type="subcellular location">
    <subcellularLocation>
        <location evidence="1">Cell surface</location>
    </subcellularLocation>
</comment>
<keyword evidence="3" id="KW-0472">Membrane</keyword>
<dbReference type="AlphaFoldDB" id="A0A494ZXS3"/>
<dbReference type="GO" id="GO:0009986">
    <property type="term" value="C:cell surface"/>
    <property type="evidence" value="ECO:0007669"/>
    <property type="project" value="UniProtKB-SubCell"/>
</dbReference>
<proteinExistence type="predicted"/>
<comment type="caution">
    <text evidence="4">The sequence shown here is derived from an EMBL/GenBank/DDBJ whole genome shotgun (WGS) entry which is preliminary data.</text>
</comment>
<keyword evidence="5" id="KW-1185">Reference proteome</keyword>
<dbReference type="PROSITE" id="PS00409">
    <property type="entry name" value="PROKAR_NTER_METHYL"/>
    <property type="match status" value="1"/>
</dbReference>
<reference evidence="4 5" key="1">
    <citation type="journal article" date="2016" name="Int. J. Syst. Evol. Microbiol.">
        <title>Oceanobacillus halophilus sp. nov., a novel moderately halophilic bacterium from a hypersaline lake.</title>
        <authorList>
            <person name="Amoozegar M.A."/>
            <person name="Bagheri M."/>
            <person name="Makhdoumi A."/>
            <person name="Nikou M.M."/>
            <person name="Fazeli S.A.S."/>
            <person name="Schumann P."/>
            <person name="Sproer C."/>
            <person name="Sanchez-Porro C."/>
            <person name="Ventosa A."/>
        </authorList>
    </citation>
    <scope>NUCLEOTIDE SEQUENCE [LARGE SCALE GENOMIC DNA]</scope>
    <source>
        <strain evidence="4 5">DSM 23996</strain>
    </source>
</reference>
<organism evidence="4 5">
    <name type="scientific">Oceanobacillus halophilus</name>
    <dbReference type="NCBI Taxonomy" id="930130"/>
    <lineage>
        <taxon>Bacteria</taxon>
        <taxon>Bacillati</taxon>
        <taxon>Bacillota</taxon>
        <taxon>Bacilli</taxon>
        <taxon>Bacillales</taxon>
        <taxon>Bacillaceae</taxon>
        <taxon>Oceanobacillus</taxon>
    </lineage>
</organism>
<protein>
    <recommendedName>
        <fullName evidence="6">Prepilin-type N-terminal cleavage/methylation domain-containing protein</fullName>
    </recommendedName>
</protein>
<keyword evidence="3" id="KW-1133">Transmembrane helix</keyword>